<gene>
    <name evidence="3" type="ORF">ACFL27_19435</name>
</gene>
<dbReference type="InterPro" id="IPR005079">
    <property type="entry name" value="Peptidase_C45_hydrolase"/>
</dbReference>
<dbReference type="PANTHER" id="PTHR34180">
    <property type="entry name" value="PEPTIDASE C45"/>
    <property type="match status" value="1"/>
</dbReference>
<proteinExistence type="predicted"/>
<evidence type="ECO:0000313" key="4">
    <source>
        <dbReference type="Proteomes" id="UP001594351"/>
    </source>
</evidence>
<feature type="transmembrane region" description="Helical" evidence="1">
    <location>
        <begin position="12"/>
        <end position="36"/>
    </location>
</feature>
<organism evidence="3 4">
    <name type="scientific">candidate division CSSED10-310 bacterium</name>
    <dbReference type="NCBI Taxonomy" id="2855610"/>
    <lineage>
        <taxon>Bacteria</taxon>
        <taxon>Bacteria division CSSED10-310</taxon>
    </lineage>
</organism>
<reference evidence="3 4" key="1">
    <citation type="submission" date="2024-09" db="EMBL/GenBank/DDBJ databases">
        <title>Laminarin stimulates single cell rates of sulfate reduction while oxygen inhibits transcriptomic activity in coastal marine sediment.</title>
        <authorList>
            <person name="Lindsay M."/>
            <person name="Orcutt B."/>
            <person name="Emerson D."/>
            <person name="Stepanauskas R."/>
            <person name="D'Angelo T."/>
        </authorList>
    </citation>
    <scope>NUCLEOTIDE SEQUENCE [LARGE SCALE GENOMIC DNA]</scope>
    <source>
        <strain evidence="3">SAG AM-311-K15</strain>
    </source>
</reference>
<dbReference type="Gene3D" id="3.60.60.10">
    <property type="entry name" value="Penicillin V Acylase, Chain A"/>
    <property type="match status" value="1"/>
</dbReference>
<evidence type="ECO:0000313" key="3">
    <source>
        <dbReference type="EMBL" id="MFC1852376.1"/>
    </source>
</evidence>
<protein>
    <submittedName>
        <fullName evidence="3">Carcinine hydrolase/isopenicillin-N N-acyltransferase family protein</fullName>
    </submittedName>
</protein>
<comment type="caution">
    <text evidence="3">The sequence shown here is derived from an EMBL/GenBank/DDBJ whole genome shotgun (WGS) entry which is preliminary data.</text>
</comment>
<name>A0ABV6Z217_UNCC1</name>
<evidence type="ECO:0000259" key="2">
    <source>
        <dbReference type="Pfam" id="PF03417"/>
    </source>
</evidence>
<keyword evidence="1" id="KW-1133">Transmembrane helix</keyword>
<sequence>MEIVIQRTFIRIFSYFLCILYAFSLSLEACTLWAAAGTELHDGGTLIAKNRDWDAEYKQELRIVHPENGFSYFGIFVDINNQPELKAGVNIHGLVAISASVSSIPQKEREKLPHTPALLQKLLKNWKSVDEALSHQDWFLGPRFVMLADKVKIALIEIAPDGKLSIDQKLNGVLFHANHYVSEEFIWANKVKKDSSLRRQERICSLMSKAGKKFYLGDFITISNDRSAGPDNSIWRTGSSVNSTRTHATWIVFQPFTGDARLYLKLANKGEQEKEYNLFLKEVFSNQQKITQDFK</sequence>
<keyword evidence="4" id="KW-1185">Reference proteome</keyword>
<evidence type="ECO:0000256" key="1">
    <source>
        <dbReference type="SAM" id="Phobius"/>
    </source>
</evidence>
<dbReference type="GO" id="GO:0016787">
    <property type="term" value="F:hydrolase activity"/>
    <property type="evidence" value="ECO:0007669"/>
    <property type="project" value="UniProtKB-KW"/>
</dbReference>
<accession>A0ABV6Z217</accession>
<dbReference type="PANTHER" id="PTHR34180:SF1">
    <property type="entry name" value="BETA-ALANYL-DOPAMINE_CARCININE HYDROLASE"/>
    <property type="match status" value="1"/>
</dbReference>
<feature type="domain" description="Peptidase C45 hydrolase" evidence="2">
    <location>
        <begin position="42"/>
        <end position="264"/>
    </location>
</feature>
<keyword evidence="1" id="KW-0812">Transmembrane</keyword>
<keyword evidence="1" id="KW-0472">Membrane</keyword>
<dbReference type="EMBL" id="JBHPBY010000304">
    <property type="protein sequence ID" value="MFC1852376.1"/>
    <property type="molecule type" value="Genomic_DNA"/>
</dbReference>
<dbReference type="Pfam" id="PF03417">
    <property type="entry name" value="AAT"/>
    <property type="match status" value="1"/>
</dbReference>
<dbReference type="InterPro" id="IPR047801">
    <property type="entry name" value="Peptidase_C45"/>
</dbReference>
<dbReference type="Proteomes" id="UP001594351">
    <property type="component" value="Unassembled WGS sequence"/>
</dbReference>
<keyword evidence="3" id="KW-0378">Hydrolase</keyword>